<gene>
    <name evidence="2" type="ORF">BJG266_LOCUS24452</name>
    <name evidence="3" type="ORF">QVE165_LOCUS33921</name>
</gene>
<dbReference type="SUPFAM" id="SSF82185">
    <property type="entry name" value="Histone H3 K4-specific methyltransferase SET7/9 N-terminal domain"/>
    <property type="match status" value="1"/>
</dbReference>
<reference evidence="2" key="1">
    <citation type="submission" date="2021-02" db="EMBL/GenBank/DDBJ databases">
        <authorList>
            <person name="Nowell W R."/>
        </authorList>
    </citation>
    <scope>NUCLEOTIDE SEQUENCE</scope>
</reference>
<evidence type="ECO:0000313" key="4">
    <source>
        <dbReference type="Proteomes" id="UP000663832"/>
    </source>
</evidence>
<keyword evidence="1" id="KW-0677">Repeat</keyword>
<proteinExistence type="predicted"/>
<evidence type="ECO:0000313" key="3">
    <source>
        <dbReference type="EMBL" id="CAF1349772.1"/>
    </source>
</evidence>
<dbReference type="PANTHER" id="PTHR43215">
    <property type="entry name" value="RADIAL SPOKE HEAD 1 HOMOLOG"/>
    <property type="match status" value="1"/>
</dbReference>
<dbReference type="Proteomes" id="UP000663832">
    <property type="component" value="Unassembled WGS sequence"/>
</dbReference>
<sequence length="160" mass="18130">MAKMKELIGQLSHDNIEVNSQWELIKYQMAHRCDSSFIGTSPNSTLFLIECQNGKDVSECTCFPNGRGICNYSNGNKYNGEWVNGAKEGRGKFIWGKDGTQWYEGDFRNDNINGHGTMYYSNGQKYDGEFRDGQLHGQGTVIDSNGRIVRKGRWENSKPV</sequence>
<dbReference type="Proteomes" id="UP000663877">
    <property type="component" value="Unassembled WGS sequence"/>
</dbReference>
<dbReference type="InterPro" id="IPR003409">
    <property type="entry name" value="MORN"/>
</dbReference>
<dbReference type="EMBL" id="CAJNOM010000315">
    <property type="protein sequence ID" value="CAF1349772.1"/>
    <property type="molecule type" value="Genomic_DNA"/>
</dbReference>
<accession>A0A814T7E8</accession>
<dbReference type="PANTHER" id="PTHR43215:SF14">
    <property type="entry name" value="RADIAL SPOKE HEAD 1 HOMOLOG"/>
    <property type="match status" value="1"/>
</dbReference>
<name>A0A814T7E8_9BILA</name>
<dbReference type="Pfam" id="PF02493">
    <property type="entry name" value="MORN"/>
    <property type="match status" value="4"/>
</dbReference>
<dbReference type="OrthoDB" id="270720at2759"/>
<evidence type="ECO:0000313" key="5">
    <source>
        <dbReference type="Proteomes" id="UP000663877"/>
    </source>
</evidence>
<keyword evidence="4" id="KW-1185">Reference proteome</keyword>
<organism evidence="2 5">
    <name type="scientific">Adineta steineri</name>
    <dbReference type="NCBI Taxonomy" id="433720"/>
    <lineage>
        <taxon>Eukaryota</taxon>
        <taxon>Metazoa</taxon>
        <taxon>Spiralia</taxon>
        <taxon>Gnathifera</taxon>
        <taxon>Rotifera</taxon>
        <taxon>Eurotatoria</taxon>
        <taxon>Bdelloidea</taxon>
        <taxon>Adinetida</taxon>
        <taxon>Adinetidae</taxon>
        <taxon>Adineta</taxon>
    </lineage>
</organism>
<evidence type="ECO:0000313" key="2">
    <source>
        <dbReference type="EMBL" id="CAF1157647.1"/>
    </source>
</evidence>
<comment type="caution">
    <text evidence="2">The sequence shown here is derived from an EMBL/GenBank/DDBJ whole genome shotgun (WGS) entry which is preliminary data.</text>
</comment>
<evidence type="ECO:0008006" key="6">
    <source>
        <dbReference type="Google" id="ProtNLM"/>
    </source>
</evidence>
<protein>
    <recommendedName>
        <fullName evidence="6">MORN repeat protein</fullName>
    </recommendedName>
</protein>
<dbReference type="SMART" id="SM00698">
    <property type="entry name" value="MORN"/>
    <property type="match status" value="3"/>
</dbReference>
<dbReference type="Gene3D" id="2.20.110.10">
    <property type="entry name" value="Histone H3 K4-specific methyltransferase SET7/9 N-terminal domain"/>
    <property type="match status" value="2"/>
</dbReference>
<dbReference type="GO" id="GO:0005829">
    <property type="term" value="C:cytosol"/>
    <property type="evidence" value="ECO:0007669"/>
    <property type="project" value="TreeGrafter"/>
</dbReference>
<dbReference type="AlphaFoldDB" id="A0A814T7E8"/>
<dbReference type="EMBL" id="CAJNOI010000175">
    <property type="protein sequence ID" value="CAF1157647.1"/>
    <property type="molecule type" value="Genomic_DNA"/>
</dbReference>
<evidence type="ECO:0000256" key="1">
    <source>
        <dbReference type="ARBA" id="ARBA00022737"/>
    </source>
</evidence>